<dbReference type="Gene3D" id="2.30.40.10">
    <property type="entry name" value="Urease, subunit C, domain 1"/>
    <property type="match status" value="1"/>
</dbReference>
<dbReference type="Proteomes" id="UP000295765">
    <property type="component" value="Unassembled WGS sequence"/>
</dbReference>
<dbReference type="EMBL" id="SLWY01000016">
    <property type="protein sequence ID" value="TCO80108.1"/>
    <property type="molecule type" value="Genomic_DNA"/>
</dbReference>
<dbReference type="GO" id="GO:0016811">
    <property type="term" value="F:hydrolase activity, acting on carbon-nitrogen (but not peptide) bonds, in linear amides"/>
    <property type="evidence" value="ECO:0007669"/>
    <property type="project" value="InterPro"/>
</dbReference>
<dbReference type="InterPro" id="IPR023100">
    <property type="entry name" value="D-aminoacylase_insert_dom_sf"/>
</dbReference>
<dbReference type="SUPFAM" id="SSF51556">
    <property type="entry name" value="Metallo-dependent hydrolases"/>
    <property type="match status" value="1"/>
</dbReference>
<evidence type="ECO:0000313" key="3">
    <source>
        <dbReference type="Proteomes" id="UP000295765"/>
    </source>
</evidence>
<evidence type="ECO:0000259" key="1">
    <source>
        <dbReference type="Pfam" id="PF07969"/>
    </source>
</evidence>
<accession>A0A4R2LBD9</accession>
<protein>
    <submittedName>
        <fullName evidence="2">Dihydroorotase</fullName>
    </submittedName>
</protein>
<comment type="caution">
    <text evidence="2">The sequence shown here is derived from an EMBL/GenBank/DDBJ whole genome shotgun (WGS) entry which is preliminary data.</text>
</comment>
<dbReference type="SUPFAM" id="SSF51338">
    <property type="entry name" value="Composite domain of metallo-dependent hydrolases"/>
    <property type="match status" value="1"/>
</dbReference>
<keyword evidence="3" id="KW-1185">Reference proteome</keyword>
<dbReference type="Pfam" id="PF07969">
    <property type="entry name" value="Amidohydro_3"/>
    <property type="match status" value="1"/>
</dbReference>
<dbReference type="PANTHER" id="PTHR11647">
    <property type="entry name" value="HYDRANTOINASE/DIHYDROPYRIMIDINASE FAMILY MEMBER"/>
    <property type="match status" value="1"/>
</dbReference>
<dbReference type="AlphaFoldDB" id="A0A4R2LBD9"/>
<name>A0A4R2LBD9_9GAMM</name>
<dbReference type="InterPro" id="IPR050378">
    <property type="entry name" value="Metallo-dep_Hydrolases_sf"/>
</dbReference>
<dbReference type="CDD" id="cd01297">
    <property type="entry name" value="D-aminoacylase"/>
    <property type="match status" value="1"/>
</dbReference>
<dbReference type="Gene3D" id="3.30.1490.130">
    <property type="entry name" value="D-aminoacylase. Domain 3"/>
    <property type="match status" value="1"/>
</dbReference>
<dbReference type="RefSeq" id="WP_132544063.1">
    <property type="nucleotide sequence ID" value="NZ_SLWY01000016.1"/>
</dbReference>
<dbReference type="InterPro" id="IPR013108">
    <property type="entry name" value="Amidohydro_3"/>
</dbReference>
<organism evidence="2 3">
    <name type="scientific">Plasticicumulans lactativorans</name>
    <dbReference type="NCBI Taxonomy" id="1133106"/>
    <lineage>
        <taxon>Bacteria</taxon>
        <taxon>Pseudomonadati</taxon>
        <taxon>Pseudomonadota</taxon>
        <taxon>Gammaproteobacteria</taxon>
        <taxon>Candidatus Competibacteraceae</taxon>
        <taxon>Plasticicumulans</taxon>
    </lineage>
</organism>
<dbReference type="PANTHER" id="PTHR11647:SF1">
    <property type="entry name" value="COLLAPSIN RESPONSE MEDIATOR PROTEIN"/>
    <property type="match status" value="1"/>
</dbReference>
<proteinExistence type="predicted"/>
<dbReference type="GO" id="GO:0005829">
    <property type="term" value="C:cytosol"/>
    <property type="evidence" value="ECO:0007669"/>
    <property type="project" value="TreeGrafter"/>
</dbReference>
<feature type="domain" description="Amidohydrolase 3" evidence="1">
    <location>
        <begin position="46"/>
        <end position="458"/>
    </location>
</feature>
<dbReference type="InterPro" id="IPR011059">
    <property type="entry name" value="Metal-dep_hydrolase_composite"/>
</dbReference>
<reference evidence="2 3" key="1">
    <citation type="submission" date="2019-03" db="EMBL/GenBank/DDBJ databases">
        <title>Genomic Encyclopedia of Type Strains, Phase IV (KMG-IV): sequencing the most valuable type-strain genomes for metagenomic binning, comparative biology and taxonomic classification.</title>
        <authorList>
            <person name="Goeker M."/>
        </authorList>
    </citation>
    <scope>NUCLEOTIDE SEQUENCE [LARGE SCALE GENOMIC DNA]</scope>
    <source>
        <strain evidence="2 3">DSM 25287</strain>
    </source>
</reference>
<dbReference type="GO" id="GO:0016812">
    <property type="term" value="F:hydrolase activity, acting on carbon-nitrogen (but not peptide) bonds, in cyclic amides"/>
    <property type="evidence" value="ECO:0007669"/>
    <property type="project" value="TreeGrafter"/>
</dbReference>
<dbReference type="OrthoDB" id="5687299at2"/>
<gene>
    <name evidence="2" type="ORF">EV699_11613</name>
</gene>
<dbReference type="Gene3D" id="3.20.20.140">
    <property type="entry name" value="Metal-dependent hydrolases"/>
    <property type="match status" value="1"/>
</dbReference>
<sequence length="479" mass="51264">MKTEHWLLRGGDLIDGSGSARVRADLRVRNGRIDAIGTDLPADGAEVIDVAGRIVSPGFIDVHTHDDRYLLDQPAALPKLSQGVTTVVTGNCGISLAPLLHADAPPPLNLLGGGDKYTFATMRDYARALDAARPAVNVAALVGHSTLRVAAMDDPYRAARPEEITRMVEGVREAMAAGAFGLSSGVFYPTGAAADIPELVELARVVAAAGGVYTTHIRTELDGILEALDEACTTARLAGVRVILSHHKCAGPANWGRTVETLAYIDRMRAQQPLGLDAYPYVAGSTVLREDLVDGVIDILVTWSDTHPEMAGRWLADVAAAWGVSQVEACTRLQPGGACYFQMHEDDVRRVLAHPETMIGSDGLPHDSHPHPRLWGTFPRVLGHYSRDLGLFPLEQAVRKMTGLSAAQFGIPGRGLLRPGYHADVVVFDSARVLDRADFVAPATPAQGIELVMVAGRVSWRDGGPTGERAGRFLRRGEA</sequence>
<dbReference type="InterPro" id="IPR032466">
    <property type="entry name" value="Metal_Hydrolase"/>
</dbReference>
<evidence type="ECO:0000313" key="2">
    <source>
        <dbReference type="EMBL" id="TCO80108.1"/>
    </source>
</evidence>